<name>A0A845G2Y8_9BURK</name>
<accession>A0A845G2Y8</accession>
<organism evidence="7 8">
    <name type="scientific">Duganella vulcania</name>
    <dbReference type="NCBI Taxonomy" id="2692166"/>
    <lineage>
        <taxon>Bacteria</taxon>
        <taxon>Pseudomonadati</taxon>
        <taxon>Pseudomonadota</taxon>
        <taxon>Betaproteobacteria</taxon>
        <taxon>Burkholderiales</taxon>
        <taxon>Oxalobacteraceae</taxon>
        <taxon>Telluria group</taxon>
        <taxon>Duganella</taxon>
    </lineage>
</organism>
<evidence type="ECO:0000256" key="4">
    <source>
        <dbReference type="ARBA" id="ARBA00024746"/>
    </source>
</evidence>
<evidence type="ECO:0000256" key="5">
    <source>
        <dbReference type="RuleBase" id="RU362076"/>
    </source>
</evidence>
<dbReference type="Gene3D" id="2.30.30.910">
    <property type="match status" value="1"/>
</dbReference>
<dbReference type="GO" id="GO:0044781">
    <property type="term" value="P:bacterial-type flagellum organization"/>
    <property type="evidence" value="ECO:0007669"/>
    <property type="project" value="UniProtKB-UniRule"/>
</dbReference>
<reference evidence="7 8" key="1">
    <citation type="submission" date="2020-01" db="EMBL/GenBank/DDBJ databases">
        <title>Novel species isolated from a subtropical stream in China.</title>
        <authorList>
            <person name="Lu H."/>
        </authorList>
    </citation>
    <scope>NUCLEOTIDE SEQUENCE [LARGE SCALE GENOMIC DNA]</scope>
    <source>
        <strain evidence="7 8">FT82W</strain>
    </source>
</reference>
<comment type="caution">
    <text evidence="7">The sequence shown here is derived from an EMBL/GenBank/DDBJ whole genome shotgun (WGS) entry which is preliminary data.</text>
</comment>
<keyword evidence="7" id="KW-0966">Cell projection</keyword>
<proteinExistence type="inferred from homology"/>
<comment type="function">
    <text evidence="4 5">Required for flagellar hook formation. May act as a scaffolding protein.</text>
</comment>
<evidence type="ECO:0000256" key="3">
    <source>
        <dbReference type="ARBA" id="ARBA00022795"/>
    </source>
</evidence>
<keyword evidence="7" id="KW-0282">Flagellum</keyword>
<dbReference type="EMBL" id="WWCW01000061">
    <property type="protein sequence ID" value="MYM89023.1"/>
    <property type="molecule type" value="Genomic_DNA"/>
</dbReference>
<feature type="domain" description="FlgD/Vpr Ig-like" evidence="6">
    <location>
        <begin position="103"/>
        <end position="175"/>
    </location>
</feature>
<evidence type="ECO:0000256" key="1">
    <source>
        <dbReference type="ARBA" id="ARBA00010577"/>
    </source>
</evidence>
<keyword evidence="3 5" id="KW-1005">Bacterial flagellum biogenesis</keyword>
<dbReference type="AlphaFoldDB" id="A0A845G2Y8"/>
<comment type="similarity">
    <text evidence="1 5">Belongs to the FlgD family.</text>
</comment>
<dbReference type="InterPro" id="IPR005648">
    <property type="entry name" value="FlgD"/>
</dbReference>
<dbReference type="Gene3D" id="2.60.40.4070">
    <property type="match status" value="1"/>
</dbReference>
<evidence type="ECO:0000313" key="8">
    <source>
        <dbReference type="Proteomes" id="UP000470302"/>
    </source>
</evidence>
<evidence type="ECO:0000259" key="6">
    <source>
        <dbReference type="Pfam" id="PF13860"/>
    </source>
</evidence>
<keyword evidence="7" id="KW-0969">Cilium</keyword>
<evidence type="ECO:0000256" key="2">
    <source>
        <dbReference type="ARBA" id="ARBA00016013"/>
    </source>
</evidence>
<dbReference type="Proteomes" id="UP000470302">
    <property type="component" value="Unassembled WGS sequence"/>
</dbReference>
<dbReference type="Pfam" id="PF13860">
    <property type="entry name" value="FlgD_ig"/>
    <property type="match status" value="1"/>
</dbReference>
<dbReference type="RefSeq" id="WP_161098001.1">
    <property type="nucleotide sequence ID" value="NZ_WWCW01000061.1"/>
</dbReference>
<evidence type="ECO:0000313" key="7">
    <source>
        <dbReference type="EMBL" id="MYM89023.1"/>
    </source>
</evidence>
<dbReference type="InterPro" id="IPR025965">
    <property type="entry name" value="FlgD/Vpr_Ig-like"/>
</dbReference>
<sequence length="228" mass="22901">MTVSLLNNGASANAPATGGGITGNNASATSDMFTKLLVAQIKNQDPLSPTDPAQFVQQLTQLSQTESLQNLSSLTSSNASVLQSMQVLALGAQVGSDVMAETPTLTTDGSTKVQGQTTLAATSSTTHVVLTGADGTKHSVNLGVAAAGTVPFTIDPTALGLPAGTYTMTVETSTKEHPPVDLQGRLNSVRLSSSGSVVLNIGNIGEVAPSAITAFNGKSSASATQSSL</sequence>
<protein>
    <recommendedName>
        <fullName evidence="2 5">Basal-body rod modification protein FlgD</fullName>
    </recommendedName>
</protein>
<dbReference type="Pfam" id="PF03963">
    <property type="entry name" value="FlgD"/>
    <property type="match status" value="1"/>
</dbReference>
<gene>
    <name evidence="7" type="ORF">GTP91_17825</name>
</gene>